<evidence type="ECO:0000313" key="2">
    <source>
        <dbReference type="Proteomes" id="UP001060085"/>
    </source>
</evidence>
<accession>A0ACC0CEE1</accession>
<comment type="caution">
    <text evidence="1">The sequence shown here is derived from an EMBL/GenBank/DDBJ whole genome shotgun (WGS) entry which is preliminary data.</text>
</comment>
<keyword evidence="2" id="KW-1185">Reference proteome</keyword>
<dbReference type="EMBL" id="CM044701">
    <property type="protein sequence ID" value="KAI5683316.1"/>
    <property type="molecule type" value="Genomic_DNA"/>
</dbReference>
<dbReference type="Proteomes" id="UP001060085">
    <property type="component" value="Linkage Group LG01"/>
</dbReference>
<gene>
    <name evidence="1" type="ORF">M9H77_04544</name>
</gene>
<reference evidence="2" key="1">
    <citation type="journal article" date="2023" name="Nat. Plants">
        <title>Single-cell RNA sequencing provides a high-resolution roadmap for understanding the multicellular compartmentation of specialized metabolism.</title>
        <authorList>
            <person name="Sun S."/>
            <person name="Shen X."/>
            <person name="Li Y."/>
            <person name="Li Y."/>
            <person name="Wang S."/>
            <person name="Li R."/>
            <person name="Zhang H."/>
            <person name="Shen G."/>
            <person name="Guo B."/>
            <person name="Wei J."/>
            <person name="Xu J."/>
            <person name="St-Pierre B."/>
            <person name="Chen S."/>
            <person name="Sun C."/>
        </authorList>
    </citation>
    <scope>NUCLEOTIDE SEQUENCE [LARGE SCALE GENOMIC DNA]</scope>
</reference>
<proteinExistence type="predicted"/>
<protein>
    <submittedName>
        <fullName evidence="1">Uncharacterized protein</fullName>
    </submittedName>
</protein>
<evidence type="ECO:0000313" key="1">
    <source>
        <dbReference type="EMBL" id="KAI5683316.1"/>
    </source>
</evidence>
<sequence>MTPTDKNFTVATAFMRNEQATTYRWVLQQIKHLYYLSAVSTGNEQDSRAHEPVWTSQVLHFGVETTNSVESEHSVLKLWLSTCHGDLDTVFLNIDSLIEGHLALKKIWVEIKRAPEIIVDPKNKCGLYLRTSHGLRCSCELITWFEHVLPIQLDDIEAFWRTLEIDGFSCSQEKDMDMDSEIRALADLLDQISTGPISKLQKDDGRRTQQNGTSRIGSTCQLLMERYKSQAVPIRVLALDPVWVPIRVWVPVGWERQTATSA</sequence>
<organism evidence="1 2">
    <name type="scientific">Catharanthus roseus</name>
    <name type="common">Madagascar periwinkle</name>
    <name type="synonym">Vinca rosea</name>
    <dbReference type="NCBI Taxonomy" id="4058"/>
    <lineage>
        <taxon>Eukaryota</taxon>
        <taxon>Viridiplantae</taxon>
        <taxon>Streptophyta</taxon>
        <taxon>Embryophyta</taxon>
        <taxon>Tracheophyta</taxon>
        <taxon>Spermatophyta</taxon>
        <taxon>Magnoliopsida</taxon>
        <taxon>eudicotyledons</taxon>
        <taxon>Gunneridae</taxon>
        <taxon>Pentapetalae</taxon>
        <taxon>asterids</taxon>
        <taxon>lamiids</taxon>
        <taxon>Gentianales</taxon>
        <taxon>Apocynaceae</taxon>
        <taxon>Rauvolfioideae</taxon>
        <taxon>Vinceae</taxon>
        <taxon>Catharanthinae</taxon>
        <taxon>Catharanthus</taxon>
    </lineage>
</organism>
<name>A0ACC0CEE1_CATRO</name>